<reference evidence="2" key="1">
    <citation type="submission" date="2009-08" db="EMBL/GenBank/DDBJ databases">
        <title>Annotation of Salpingoeca rosetta.</title>
        <authorList>
            <consortium name="The Broad Institute Genome Sequencing Platform"/>
            <person name="Russ C."/>
            <person name="Cuomo C."/>
            <person name="Burger G."/>
            <person name="Gray M.W."/>
            <person name="Holland P.W.H."/>
            <person name="King N."/>
            <person name="Lang F.B.F."/>
            <person name="Roger A.J."/>
            <person name="Ruiz-Trillo I."/>
            <person name="Young S.K."/>
            <person name="Zeng Q."/>
            <person name="Gargeya S."/>
            <person name="Alvarado L."/>
            <person name="Berlin A."/>
            <person name="Chapman S.B."/>
            <person name="Chen Z."/>
            <person name="Freedman E."/>
            <person name="Gellesch M."/>
            <person name="Goldberg J."/>
            <person name="Griggs A."/>
            <person name="Gujja S."/>
            <person name="Heilman E."/>
            <person name="Heiman D."/>
            <person name="Howarth C."/>
            <person name="Mehta T."/>
            <person name="Neiman D."/>
            <person name="Pearson M."/>
            <person name="Roberts A."/>
            <person name="Saif S."/>
            <person name="Shea T."/>
            <person name="Shenoy N."/>
            <person name="Sisk P."/>
            <person name="Stolte C."/>
            <person name="Sykes S."/>
            <person name="White J."/>
            <person name="Yandava C."/>
            <person name="Haas B."/>
            <person name="Nusbaum C."/>
            <person name="Birren B."/>
        </authorList>
    </citation>
    <scope>NUCLEOTIDE SEQUENCE [LARGE SCALE GENOMIC DNA]</scope>
    <source>
        <strain evidence="2">ATCC 50818</strain>
    </source>
</reference>
<name>F2UFE3_SALR5</name>
<evidence type="ECO:0000313" key="3">
    <source>
        <dbReference type="Proteomes" id="UP000007799"/>
    </source>
</evidence>
<dbReference type="EMBL" id="GL832971">
    <property type="protein sequence ID" value="EGD75343.1"/>
    <property type="molecule type" value="Genomic_DNA"/>
</dbReference>
<evidence type="ECO:0000313" key="2">
    <source>
        <dbReference type="EMBL" id="EGD75343.1"/>
    </source>
</evidence>
<feature type="compositionally biased region" description="Low complexity" evidence="1">
    <location>
        <begin position="18"/>
        <end position="27"/>
    </location>
</feature>
<sequence>MSNPLLIFPSLSRPPWQPSQQQQQHQPTHPPPPMLQRCAGGGGRDHQHHLQLNTFPNQPTHRPLLLLAGAGCLQLGTGGDSTSCNFGSSRAMAAAAV</sequence>
<protein>
    <submittedName>
        <fullName evidence="2">Uncharacterized protein</fullName>
    </submittedName>
</protein>
<gene>
    <name evidence="2" type="ORF">PTSG_06992</name>
</gene>
<dbReference type="AlphaFoldDB" id="F2UFE3"/>
<keyword evidence="3" id="KW-1185">Reference proteome</keyword>
<organism evidence="3">
    <name type="scientific">Salpingoeca rosetta (strain ATCC 50818 / BSB-021)</name>
    <dbReference type="NCBI Taxonomy" id="946362"/>
    <lineage>
        <taxon>Eukaryota</taxon>
        <taxon>Choanoflagellata</taxon>
        <taxon>Craspedida</taxon>
        <taxon>Salpingoecidae</taxon>
        <taxon>Salpingoeca</taxon>
    </lineage>
</organism>
<dbReference type="KEGG" id="sre:PTSG_06992"/>
<dbReference type="GeneID" id="16072961"/>
<feature type="region of interest" description="Disordered" evidence="1">
    <location>
        <begin position="1"/>
        <end position="57"/>
    </location>
</feature>
<proteinExistence type="predicted"/>
<accession>F2UFE3</accession>
<dbReference type="RefSeq" id="XP_004992396.1">
    <property type="nucleotide sequence ID" value="XM_004992339.1"/>
</dbReference>
<dbReference type="Proteomes" id="UP000007799">
    <property type="component" value="Unassembled WGS sequence"/>
</dbReference>
<dbReference type="InParanoid" id="F2UFE3"/>
<evidence type="ECO:0000256" key="1">
    <source>
        <dbReference type="SAM" id="MobiDB-lite"/>
    </source>
</evidence>